<name>A0A6A4DK73_9STRA</name>
<keyword evidence="3" id="KW-1185">Reference proteome</keyword>
<evidence type="ECO:0000256" key="1">
    <source>
        <dbReference type="SAM" id="MobiDB-lite"/>
    </source>
</evidence>
<gene>
    <name evidence="2" type="ORF">PR003_g20750</name>
</gene>
<organism evidence="2 3">
    <name type="scientific">Phytophthora rubi</name>
    <dbReference type="NCBI Taxonomy" id="129364"/>
    <lineage>
        <taxon>Eukaryota</taxon>
        <taxon>Sar</taxon>
        <taxon>Stramenopiles</taxon>
        <taxon>Oomycota</taxon>
        <taxon>Peronosporomycetes</taxon>
        <taxon>Peronosporales</taxon>
        <taxon>Peronosporaceae</taxon>
        <taxon>Phytophthora</taxon>
    </lineage>
</organism>
<feature type="compositionally biased region" description="Polar residues" evidence="1">
    <location>
        <begin position="12"/>
        <end position="25"/>
    </location>
</feature>
<accession>A0A6A4DK73</accession>
<evidence type="ECO:0000313" key="3">
    <source>
        <dbReference type="Proteomes" id="UP000434957"/>
    </source>
</evidence>
<dbReference type="Proteomes" id="UP000434957">
    <property type="component" value="Unassembled WGS sequence"/>
</dbReference>
<evidence type="ECO:0000313" key="2">
    <source>
        <dbReference type="EMBL" id="KAE9308423.1"/>
    </source>
</evidence>
<feature type="region of interest" description="Disordered" evidence="1">
    <location>
        <begin position="1"/>
        <end position="25"/>
    </location>
</feature>
<dbReference type="AlphaFoldDB" id="A0A6A4DK73"/>
<protein>
    <recommendedName>
        <fullName evidence="4">Myb/SANT-like domain-containing protein</fullName>
    </recommendedName>
</protein>
<comment type="caution">
    <text evidence="2">The sequence shown here is derived from an EMBL/GenBank/DDBJ whole genome shotgun (WGS) entry which is preliminary data.</text>
</comment>
<reference evidence="2 3" key="1">
    <citation type="submission" date="2018-08" db="EMBL/GenBank/DDBJ databases">
        <title>Genomic investigation of the strawberry pathogen Phytophthora fragariae indicates pathogenicity is determined by transcriptional variation in three key races.</title>
        <authorList>
            <person name="Adams T.M."/>
            <person name="Armitage A.D."/>
            <person name="Sobczyk M.K."/>
            <person name="Bates H.J."/>
            <person name="Dunwell J.M."/>
            <person name="Nellist C.F."/>
            <person name="Harrison R.J."/>
        </authorList>
    </citation>
    <scope>NUCLEOTIDE SEQUENCE [LARGE SCALE GENOMIC DNA]</scope>
    <source>
        <strain evidence="2 3">SCRP333</strain>
    </source>
</reference>
<evidence type="ECO:0008006" key="4">
    <source>
        <dbReference type="Google" id="ProtNLM"/>
    </source>
</evidence>
<dbReference type="EMBL" id="QXFT01001878">
    <property type="protein sequence ID" value="KAE9308423.1"/>
    <property type="molecule type" value="Genomic_DNA"/>
</dbReference>
<sequence length="246" mass="27038">MSSDAEFDEANALSTAEKTAAPSTPTKRKRFVWSEGMIECLLSLRLGAMASSFNGSRSVAQLSAAWERLRLKFALVQAVQIETAQLKNKYQALKKEFSTIKLAESDTGNKTNEPIVYPAYWDLLVQYIGDKSGLGSVNFGQSVHSDSPKRKAEVDAEIERQREQRRKKEKVDIGQGLVLLGENLAKALVQRQVPQPVLAPTLLAELASKQDAMLQLIESNQQQVAAHIESAAAVNAALLSFLSKEH</sequence>
<proteinExistence type="predicted"/>